<evidence type="ECO:0000256" key="6">
    <source>
        <dbReference type="SAM" id="SignalP"/>
    </source>
</evidence>
<dbReference type="SUPFAM" id="SSF56935">
    <property type="entry name" value="Porins"/>
    <property type="match status" value="1"/>
</dbReference>
<comment type="caution">
    <text evidence="7">The sequence shown here is derived from an EMBL/GenBank/DDBJ whole genome shotgun (WGS) entry which is preliminary data.</text>
</comment>
<evidence type="ECO:0000256" key="4">
    <source>
        <dbReference type="ARBA" id="ARBA00023136"/>
    </source>
</evidence>
<keyword evidence="3 6" id="KW-0732">Signal</keyword>
<evidence type="ECO:0000256" key="2">
    <source>
        <dbReference type="ARBA" id="ARBA00005722"/>
    </source>
</evidence>
<gene>
    <name evidence="7" type="ORF">EYR15_02940</name>
</gene>
<dbReference type="RefSeq" id="WP_131001363.1">
    <property type="nucleotide sequence ID" value="NZ_JBHSZR010000002.1"/>
</dbReference>
<protein>
    <submittedName>
        <fullName evidence="7">MipA/OmpV family protein</fullName>
    </submittedName>
</protein>
<dbReference type="GO" id="GO:0009279">
    <property type="term" value="C:cell outer membrane"/>
    <property type="evidence" value="ECO:0007669"/>
    <property type="project" value="UniProtKB-SubCell"/>
</dbReference>
<sequence>MRRSLPFILSAAFAAFAGQAQAADLAVDAPAEAVAVPVDIWVATIKGTGFYQPRFEGSKEYHFTGAPGLSIRRGNEPYKIGSPDDGIDLALINTPSIQFGPTARIHGERDSSDVRRFRGMDNIDYGIEPGAFLEYYPTEFIRLRGEARYGLWGSNGFSGTVAADGIFIYDKLTVLVGPRLELGDRKYMNTYFGVSAGEAADVGGISRYKAGGGIKSVGAAASATYQLTNEWSVTAFGRYDRYVDEAGKSPVTRTLGTKNAFTAGLGVGYSFAWNGFHF</sequence>
<comment type="subcellular location">
    <subcellularLocation>
        <location evidence="1">Cell outer membrane</location>
    </subcellularLocation>
</comment>
<reference evidence="7 8" key="1">
    <citation type="submission" date="2019-02" db="EMBL/GenBank/DDBJ databases">
        <title>Hansschlegelia quercus sp. nov., a novel methylotrophic bacterium from buds of oak (Quercus robur L.).</title>
        <authorList>
            <person name="Agafonova N.V."/>
            <person name="Kaparullina E.N."/>
            <person name="Grouzdev D.S."/>
            <person name="Doronina N.V."/>
        </authorList>
    </citation>
    <scope>NUCLEOTIDE SEQUENCE [LARGE SCALE GENOMIC DNA]</scope>
    <source>
        <strain evidence="7 8">Dub</strain>
    </source>
</reference>
<dbReference type="PANTHER" id="PTHR38776:SF1">
    <property type="entry name" value="MLTA-INTERACTING PROTEIN-RELATED"/>
    <property type="match status" value="1"/>
</dbReference>
<keyword evidence="5" id="KW-0998">Cell outer membrane</keyword>
<keyword evidence="4" id="KW-0472">Membrane</keyword>
<dbReference type="Proteomes" id="UP000291613">
    <property type="component" value="Unassembled WGS sequence"/>
</dbReference>
<evidence type="ECO:0000256" key="3">
    <source>
        <dbReference type="ARBA" id="ARBA00022729"/>
    </source>
</evidence>
<comment type="similarity">
    <text evidence="2">Belongs to the MipA/OmpV family.</text>
</comment>
<evidence type="ECO:0000313" key="8">
    <source>
        <dbReference type="Proteomes" id="UP000291613"/>
    </source>
</evidence>
<evidence type="ECO:0000256" key="1">
    <source>
        <dbReference type="ARBA" id="ARBA00004442"/>
    </source>
</evidence>
<keyword evidence="8" id="KW-1185">Reference proteome</keyword>
<feature type="signal peptide" evidence="6">
    <location>
        <begin position="1"/>
        <end position="22"/>
    </location>
</feature>
<dbReference type="PANTHER" id="PTHR38776">
    <property type="entry name" value="MLTA-INTERACTING PROTEIN-RELATED"/>
    <property type="match status" value="1"/>
</dbReference>
<dbReference type="Gene3D" id="2.40.170.20">
    <property type="entry name" value="TonB-dependent receptor, beta-barrel domain"/>
    <property type="match status" value="1"/>
</dbReference>
<dbReference type="InterPro" id="IPR010583">
    <property type="entry name" value="MipA"/>
</dbReference>
<dbReference type="InterPro" id="IPR036942">
    <property type="entry name" value="Beta-barrel_TonB_sf"/>
</dbReference>
<evidence type="ECO:0000313" key="7">
    <source>
        <dbReference type="EMBL" id="TBN55112.1"/>
    </source>
</evidence>
<evidence type="ECO:0000256" key="5">
    <source>
        <dbReference type="ARBA" id="ARBA00023237"/>
    </source>
</evidence>
<proteinExistence type="inferred from homology"/>
<organism evidence="7 8">
    <name type="scientific">Hansschlegelia quercus</name>
    <dbReference type="NCBI Taxonomy" id="2528245"/>
    <lineage>
        <taxon>Bacteria</taxon>
        <taxon>Pseudomonadati</taxon>
        <taxon>Pseudomonadota</taxon>
        <taxon>Alphaproteobacteria</taxon>
        <taxon>Hyphomicrobiales</taxon>
        <taxon>Methylopilaceae</taxon>
        <taxon>Hansschlegelia</taxon>
    </lineage>
</organism>
<name>A0A4Q9GLJ1_9HYPH</name>
<accession>A0A4Q9GLJ1</accession>
<dbReference type="Pfam" id="PF06629">
    <property type="entry name" value="MipA"/>
    <property type="match status" value="1"/>
</dbReference>
<dbReference type="OrthoDB" id="5462484at2"/>
<dbReference type="EMBL" id="SIUB01000001">
    <property type="protein sequence ID" value="TBN55112.1"/>
    <property type="molecule type" value="Genomic_DNA"/>
</dbReference>
<dbReference type="AlphaFoldDB" id="A0A4Q9GLJ1"/>
<feature type="chain" id="PRO_5020564283" evidence="6">
    <location>
        <begin position="23"/>
        <end position="278"/>
    </location>
</feature>